<dbReference type="Pfam" id="PF02150">
    <property type="entry name" value="Zn_ribbon_RPB9"/>
    <property type="match status" value="1"/>
</dbReference>
<evidence type="ECO:0000256" key="6">
    <source>
        <dbReference type="ARBA" id="ARBA00022833"/>
    </source>
</evidence>
<dbReference type="OMA" id="CKGYDYL"/>
<proteinExistence type="inferred from homology"/>
<dbReference type="GO" id="GO:0006386">
    <property type="term" value="P:termination of RNA polymerase III transcription"/>
    <property type="evidence" value="ECO:0007669"/>
    <property type="project" value="TreeGrafter"/>
</dbReference>
<dbReference type="PANTHER" id="PTHR11239">
    <property type="entry name" value="DNA-DIRECTED RNA POLYMERASE"/>
    <property type="match status" value="1"/>
</dbReference>
<dbReference type="GO" id="GO:0005666">
    <property type="term" value="C:RNA polymerase III complex"/>
    <property type="evidence" value="ECO:0007669"/>
    <property type="project" value="TreeGrafter"/>
</dbReference>
<dbReference type="InterPro" id="IPR001222">
    <property type="entry name" value="Znf_TFIIS"/>
</dbReference>
<dbReference type="Proteomes" id="UP000007800">
    <property type="component" value="Unassembled WGS sequence"/>
</dbReference>
<dbReference type="GO" id="GO:0003899">
    <property type="term" value="F:DNA-directed RNA polymerase activity"/>
    <property type="evidence" value="ECO:0007669"/>
    <property type="project" value="InterPro"/>
</dbReference>
<dbReference type="RefSeq" id="XP_002775549.1">
    <property type="nucleotide sequence ID" value="XM_002775503.1"/>
</dbReference>
<feature type="compositionally biased region" description="Low complexity" evidence="12">
    <location>
        <begin position="306"/>
        <end position="327"/>
    </location>
</feature>
<dbReference type="InterPro" id="IPR012164">
    <property type="entry name" value="Rpa12/Rpb9/Rpc10/TFS"/>
</dbReference>
<reference evidence="14 15" key="1">
    <citation type="submission" date="2008-07" db="EMBL/GenBank/DDBJ databases">
        <authorList>
            <person name="El-Sayed N."/>
            <person name="Caler E."/>
            <person name="Inman J."/>
            <person name="Amedeo P."/>
            <person name="Hass B."/>
            <person name="Wortman J."/>
        </authorList>
    </citation>
    <scope>NUCLEOTIDE SEQUENCE [LARGE SCALE GENOMIC DNA]</scope>
    <source>
        <strain evidence="15">ATCC 50983 / TXsc</strain>
    </source>
</reference>
<gene>
    <name evidence="14" type="ORF">Pmar_PMAR020530</name>
</gene>
<dbReference type="Pfam" id="PF01096">
    <property type="entry name" value="Zn_ribbon_TFIIS"/>
    <property type="match status" value="1"/>
</dbReference>
<protein>
    <recommendedName>
        <fullName evidence="2">DNA-directed RNA polymerase III subunit RPC10</fullName>
    </recommendedName>
    <alternativeName>
        <fullName evidence="9">RNA polymerase III subunit C11</fullName>
    </alternativeName>
</protein>
<dbReference type="GO" id="GO:0003676">
    <property type="term" value="F:nucleic acid binding"/>
    <property type="evidence" value="ECO:0007669"/>
    <property type="project" value="InterPro"/>
</dbReference>
<dbReference type="InterPro" id="IPR034014">
    <property type="entry name" value="Zn_ribbon_RPC11_C"/>
</dbReference>
<sequence>MSGVLFCPTCGNLLVLQAGHDTMKYWCRTCPYLFPISEKLTQKEILHKEVEDVLGGPDAWKDVQQTEAVCPADGCDSNRAYFKQMQIRSADEPMTTFYRCVKSQEQTRVDGAMCGAETYHKVVDSEAYAEAKRAAGYVWQKTCEGYDYLLTRSENGLDLNRDGKSQLGRSWSVVSTATSIVVSNTPYYVKEAKQMVQSKCLKTPAERKAAEIAVDEVQKVPVVEGVEDVYKVVEETRDVTKPVGLINEGDASSTTVKESKPSTVEDGSRKSVGAVRGVDPAKAHNMAAPVLPGVGRKAAVADSKKMPTSSSSKPASAVAYKSSLRGH</sequence>
<dbReference type="AlphaFoldDB" id="C5L7A3"/>
<evidence type="ECO:0000259" key="13">
    <source>
        <dbReference type="PROSITE" id="PS51133"/>
    </source>
</evidence>
<dbReference type="Gene3D" id="2.20.25.10">
    <property type="match status" value="1"/>
</dbReference>
<evidence type="ECO:0000256" key="4">
    <source>
        <dbReference type="ARBA" id="ARBA00022723"/>
    </source>
</evidence>
<evidence type="ECO:0000256" key="12">
    <source>
        <dbReference type="SAM" id="MobiDB-lite"/>
    </source>
</evidence>
<keyword evidence="5 10" id="KW-0863">Zinc-finger</keyword>
<evidence type="ECO:0000256" key="2">
    <source>
        <dbReference type="ARBA" id="ARBA00020093"/>
    </source>
</evidence>
<dbReference type="GeneID" id="9060210"/>
<comment type="subcellular location">
    <subcellularLocation>
        <location evidence="1">Nucleus</location>
    </subcellularLocation>
</comment>
<feature type="region of interest" description="Disordered" evidence="12">
    <location>
        <begin position="296"/>
        <end position="327"/>
    </location>
</feature>
<dbReference type="SMART" id="SM00661">
    <property type="entry name" value="RPOL9"/>
    <property type="match status" value="1"/>
</dbReference>
<organism evidence="15">
    <name type="scientific">Perkinsus marinus (strain ATCC 50983 / TXsc)</name>
    <dbReference type="NCBI Taxonomy" id="423536"/>
    <lineage>
        <taxon>Eukaryota</taxon>
        <taxon>Sar</taxon>
        <taxon>Alveolata</taxon>
        <taxon>Perkinsozoa</taxon>
        <taxon>Perkinsea</taxon>
        <taxon>Perkinsida</taxon>
        <taxon>Perkinsidae</taxon>
        <taxon>Perkinsus</taxon>
    </lineage>
</organism>
<comment type="similarity">
    <text evidence="11">Belongs to the archaeal rpoM/eukaryotic RPA12/RPB9/RPC11 RNA polymerase family.</text>
</comment>
<keyword evidence="3 11" id="KW-0240">DNA-directed RNA polymerase</keyword>
<dbReference type="PROSITE" id="PS01030">
    <property type="entry name" value="RNA_POL_M_15KD"/>
    <property type="match status" value="1"/>
</dbReference>
<evidence type="ECO:0000256" key="1">
    <source>
        <dbReference type="ARBA" id="ARBA00004123"/>
    </source>
</evidence>
<dbReference type="InterPro" id="IPR019761">
    <property type="entry name" value="DNA-dir_RNA_pol-M_15_CS"/>
</dbReference>
<dbReference type="OrthoDB" id="282152at2759"/>
<keyword evidence="15" id="KW-1185">Reference proteome</keyword>
<dbReference type="EMBL" id="GG679899">
    <property type="protein sequence ID" value="EER07365.1"/>
    <property type="molecule type" value="Genomic_DNA"/>
</dbReference>
<accession>C5L7A3</accession>
<evidence type="ECO:0000256" key="8">
    <source>
        <dbReference type="ARBA" id="ARBA00023242"/>
    </source>
</evidence>
<keyword evidence="6" id="KW-0862">Zinc</keyword>
<evidence type="ECO:0000256" key="7">
    <source>
        <dbReference type="ARBA" id="ARBA00023163"/>
    </source>
</evidence>
<dbReference type="InParanoid" id="C5L7A3"/>
<dbReference type="SMART" id="SM00440">
    <property type="entry name" value="ZnF_C2C2"/>
    <property type="match status" value="1"/>
</dbReference>
<keyword evidence="4 11" id="KW-0479">Metal-binding</keyword>
<dbReference type="GO" id="GO:0008270">
    <property type="term" value="F:zinc ion binding"/>
    <property type="evidence" value="ECO:0007669"/>
    <property type="project" value="UniProtKB-KW"/>
</dbReference>
<dbReference type="SUPFAM" id="SSF57783">
    <property type="entry name" value="Zinc beta-ribbon"/>
    <property type="match status" value="1"/>
</dbReference>
<evidence type="ECO:0000313" key="14">
    <source>
        <dbReference type="EMBL" id="EER07365.1"/>
    </source>
</evidence>
<dbReference type="PROSITE" id="PS51133">
    <property type="entry name" value="ZF_TFIIS_2"/>
    <property type="match status" value="1"/>
</dbReference>
<dbReference type="CDD" id="cd10509">
    <property type="entry name" value="Zn-ribbon_RPC11"/>
    <property type="match status" value="1"/>
</dbReference>
<evidence type="ECO:0000256" key="11">
    <source>
        <dbReference type="RuleBase" id="RU003474"/>
    </source>
</evidence>
<evidence type="ECO:0000256" key="10">
    <source>
        <dbReference type="PROSITE-ProRule" id="PRU00472"/>
    </source>
</evidence>
<dbReference type="InterPro" id="IPR001529">
    <property type="entry name" value="Zn_ribbon_RPB9"/>
</dbReference>
<dbReference type="PANTHER" id="PTHR11239:SF12">
    <property type="entry name" value="DNA-DIRECTED RNA POLYMERASE III SUBUNIT RPC10"/>
    <property type="match status" value="1"/>
</dbReference>
<feature type="domain" description="TFIIS-type" evidence="13">
    <location>
        <begin position="66"/>
        <end position="123"/>
    </location>
</feature>
<evidence type="ECO:0000256" key="9">
    <source>
        <dbReference type="ARBA" id="ARBA00029985"/>
    </source>
</evidence>
<evidence type="ECO:0000313" key="15">
    <source>
        <dbReference type="Proteomes" id="UP000007800"/>
    </source>
</evidence>
<evidence type="ECO:0000256" key="5">
    <source>
        <dbReference type="ARBA" id="ARBA00022771"/>
    </source>
</evidence>
<keyword evidence="8" id="KW-0539">Nucleus</keyword>
<evidence type="ECO:0000256" key="3">
    <source>
        <dbReference type="ARBA" id="ARBA00022478"/>
    </source>
</evidence>
<keyword evidence="7 11" id="KW-0804">Transcription</keyword>
<feature type="region of interest" description="Disordered" evidence="12">
    <location>
        <begin position="245"/>
        <end position="272"/>
    </location>
</feature>
<name>C5L7A3_PERM5</name>